<name>A0ABV5P5S2_9ACTN</name>
<reference evidence="1 2" key="1">
    <citation type="submission" date="2024-09" db="EMBL/GenBank/DDBJ databases">
        <authorList>
            <person name="Sun Q."/>
            <person name="Mori K."/>
        </authorList>
    </citation>
    <scope>NUCLEOTIDE SEQUENCE [LARGE SCALE GENOMIC DNA]</scope>
    <source>
        <strain evidence="1 2">JCM 3324</strain>
    </source>
</reference>
<evidence type="ECO:0000313" key="2">
    <source>
        <dbReference type="Proteomes" id="UP001589568"/>
    </source>
</evidence>
<sequence>MRNRVAGFEPGELDVAFAERKVVKGTLLRVRLHAVQADGHTHIHKAMQPTLRGTSAR</sequence>
<dbReference type="RefSeq" id="WP_345406213.1">
    <property type="nucleotide sequence ID" value="NZ_BAAAXS010000001.1"/>
</dbReference>
<proteinExistence type="predicted"/>
<dbReference type="Pfam" id="PF06224">
    <property type="entry name" value="AlkZ-like"/>
    <property type="match status" value="1"/>
</dbReference>
<protein>
    <submittedName>
        <fullName evidence="1">DNA glycosylase AlkZ-like family protein</fullName>
    </submittedName>
</protein>
<comment type="caution">
    <text evidence="1">The sequence shown here is derived from an EMBL/GenBank/DDBJ whole genome shotgun (WGS) entry which is preliminary data.</text>
</comment>
<organism evidence="1 2">
    <name type="scientific">Nonomuraea salmonea</name>
    <dbReference type="NCBI Taxonomy" id="46181"/>
    <lineage>
        <taxon>Bacteria</taxon>
        <taxon>Bacillati</taxon>
        <taxon>Actinomycetota</taxon>
        <taxon>Actinomycetes</taxon>
        <taxon>Streptosporangiales</taxon>
        <taxon>Streptosporangiaceae</taxon>
        <taxon>Nonomuraea</taxon>
    </lineage>
</organism>
<dbReference type="EMBL" id="JBHMCF010000061">
    <property type="protein sequence ID" value="MFB9477294.1"/>
    <property type="molecule type" value="Genomic_DNA"/>
</dbReference>
<dbReference type="InterPro" id="IPR009351">
    <property type="entry name" value="AlkZ-like"/>
</dbReference>
<gene>
    <name evidence="1" type="ORF">ACFFR3_48035</name>
</gene>
<accession>A0ABV5P5S2</accession>
<keyword evidence="2" id="KW-1185">Reference proteome</keyword>
<dbReference type="Proteomes" id="UP001589568">
    <property type="component" value="Unassembled WGS sequence"/>
</dbReference>
<evidence type="ECO:0000313" key="1">
    <source>
        <dbReference type="EMBL" id="MFB9477294.1"/>
    </source>
</evidence>